<dbReference type="KEGG" id="trg:TRUGW13939_01834"/>
<dbReference type="InterPro" id="IPR021858">
    <property type="entry name" value="Fun_TF"/>
</dbReference>
<evidence type="ECO:0000256" key="2">
    <source>
        <dbReference type="ARBA" id="ARBA00022833"/>
    </source>
</evidence>
<evidence type="ECO:0000256" key="5">
    <source>
        <dbReference type="ARBA" id="ARBA00023163"/>
    </source>
</evidence>
<keyword evidence="6" id="KW-0539">Nucleus</keyword>
<keyword evidence="1" id="KW-0479">Metal-binding</keyword>
<name>A0A7H8QMI0_TALRU</name>
<evidence type="ECO:0008006" key="9">
    <source>
        <dbReference type="Google" id="ProtNLM"/>
    </source>
</evidence>
<dbReference type="PANTHER" id="PTHR36206:SF12">
    <property type="entry name" value="ASPERCRYPTIN BIOSYNTHESIS CLUSTER-SPECIFIC TRANSCRIPTION REGULATOR ATNN-RELATED"/>
    <property type="match status" value="1"/>
</dbReference>
<dbReference type="OrthoDB" id="2593732at2759"/>
<keyword evidence="3" id="KW-0805">Transcription regulation</keyword>
<dbReference type="PANTHER" id="PTHR36206">
    <property type="entry name" value="ASPERCRYPTIN BIOSYNTHESIS CLUSTER-SPECIFIC TRANSCRIPTION REGULATOR ATNN-RELATED"/>
    <property type="match status" value="1"/>
</dbReference>
<dbReference type="GO" id="GO:0046872">
    <property type="term" value="F:metal ion binding"/>
    <property type="evidence" value="ECO:0007669"/>
    <property type="project" value="UniProtKB-KW"/>
</dbReference>
<keyword evidence="8" id="KW-1185">Reference proteome</keyword>
<dbReference type="RefSeq" id="XP_035340924.1">
    <property type="nucleotide sequence ID" value="XM_035485031.1"/>
</dbReference>
<keyword evidence="5" id="KW-0804">Transcription</keyword>
<organism evidence="7 8">
    <name type="scientific">Talaromyces rugulosus</name>
    <name type="common">Penicillium rugulosum</name>
    <dbReference type="NCBI Taxonomy" id="121627"/>
    <lineage>
        <taxon>Eukaryota</taxon>
        <taxon>Fungi</taxon>
        <taxon>Dikarya</taxon>
        <taxon>Ascomycota</taxon>
        <taxon>Pezizomycotina</taxon>
        <taxon>Eurotiomycetes</taxon>
        <taxon>Eurotiomycetidae</taxon>
        <taxon>Eurotiales</taxon>
        <taxon>Trichocomaceae</taxon>
        <taxon>Talaromyces</taxon>
        <taxon>Talaromyces sect. Islandici</taxon>
    </lineage>
</organism>
<sequence>MENQHFDFFRSVTTTNLASFLDAGFWSNNILQASHQYPALFYATTAFGSIHRSFLSDGTPATVPREDTNRDAQFSLRQFNKAIRSLSQLLSQNEYSVLDQQVILTTCILFTCLCVLQGRQVKAFMHVNSGLKMIHQWRLNGQSLRGSGNKSAGIDALILAFTRLDTQIRPYIDGQESILQWAGDQVILAPSKLPFESLLQAYKDLEAIFNHVMRVALGQSSSPRQCSSPEDEIERLRDQSVAWDNRLAVFLAKNTVPLNEADENALDLLRLRRAFMNLFFMLKLFLYDPDNKLTPTYHEILQLAAKFLQHKDYDENPSLGLPDDAIREQQPQHPIFTLATGVIEPLFIIGARCRDPTLRRKALHLLQLYPRREGICEGMLAEKIVRAVIDIEENNCLRSMDYRQSHSSTTTSSSFTCLSPISSPSSASDTLSAFGYSYPDSISASTNSVSPADNDIPFLSPCSEEGQIVCKLHRVVKIQYLLLTERQLKIVMWTAEDLQLKRKGRVLVSSWW</sequence>
<dbReference type="EMBL" id="CP055898">
    <property type="protein sequence ID" value="QKX54745.1"/>
    <property type="molecule type" value="Genomic_DNA"/>
</dbReference>
<dbReference type="AlphaFoldDB" id="A0A7H8QMI0"/>
<evidence type="ECO:0000256" key="4">
    <source>
        <dbReference type="ARBA" id="ARBA00023125"/>
    </source>
</evidence>
<reference evidence="8" key="1">
    <citation type="submission" date="2020-06" db="EMBL/GenBank/DDBJ databases">
        <title>A chromosome-scale genome assembly of Talaromyces rugulosus W13939.</title>
        <authorList>
            <person name="Wang B."/>
            <person name="Guo L."/>
            <person name="Ye K."/>
            <person name="Wang L."/>
        </authorList>
    </citation>
    <scope>NUCLEOTIDE SEQUENCE [LARGE SCALE GENOMIC DNA]</scope>
    <source>
        <strain evidence="8">W13939</strain>
    </source>
</reference>
<dbReference type="GeneID" id="55989344"/>
<dbReference type="InterPro" id="IPR052360">
    <property type="entry name" value="Transcr_Regulatory_Proteins"/>
</dbReference>
<gene>
    <name evidence="7" type="ORF">TRUGW13939_01834</name>
</gene>
<evidence type="ECO:0000256" key="3">
    <source>
        <dbReference type="ARBA" id="ARBA00023015"/>
    </source>
</evidence>
<protein>
    <recommendedName>
        <fullName evidence="9">Transcription factor domain-containing protein</fullName>
    </recommendedName>
</protein>
<dbReference type="Proteomes" id="UP000509510">
    <property type="component" value="Chromosome I"/>
</dbReference>
<evidence type="ECO:0000256" key="1">
    <source>
        <dbReference type="ARBA" id="ARBA00022723"/>
    </source>
</evidence>
<proteinExistence type="predicted"/>
<keyword evidence="4" id="KW-0238">DNA-binding</keyword>
<keyword evidence="2" id="KW-0862">Zinc</keyword>
<accession>A0A7H8QMI0</accession>
<evidence type="ECO:0000313" key="8">
    <source>
        <dbReference type="Proteomes" id="UP000509510"/>
    </source>
</evidence>
<dbReference type="GO" id="GO:0003677">
    <property type="term" value="F:DNA binding"/>
    <property type="evidence" value="ECO:0007669"/>
    <property type="project" value="UniProtKB-KW"/>
</dbReference>
<dbReference type="Pfam" id="PF11951">
    <property type="entry name" value="Fungal_trans_2"/>
    <property type="match status" value="1"/>
</dbReference>
<evidence type="ECO:0000256" key="6">
    <source>
        <dbReference type="ARBA" id="ARBA00023242"/>
    </source>
</evidence>
<evidence type="ECO:0000313" key="7">
    <source>
        <dbReference type="EMBL" id="QKX54745.1"/>
    </source>
</evidence>